<accession>A0A067BGN0</accession>
<gene>
    <name evidence="1" type="ORF">SPRG_17235</name>
</gene>
<evidence type="ECO:0000313" key="2">
    <source>
        <dbReference type="Proteomes" id="UP000030745"/>
    </source>
</evidence>
<dbReference type="VEuPathDB" id="FungiDB:SPRG_17235"/>
<dbReference type="AlphaFoldDB" id="A0A067BGN0"/>
<sequence length="223" mass="24213">MGNVWSLWSAPTCYAILPPNVFDTEHYVYAECQCIDLAWHARPILSGRTIASQPAQPDHISARTLGRSVAIGIRERIVSKAEALSGLETYRLSYVCFARAGTWTYGVVVQCTPRDGVGDQLVVMTQMGEVYVALSDPTLLVLTLAGYALRPFEGLPLVSHPVTTVETGTAAIVGHFLASDRRAALDYATLGLSPRLPPPNNILLPCAFDNEMQCELSVGHILD</sequence>
<reference evidence="1 2" key="1">
    <citation type="journal article" date="2013" name="PLoS Genet.">
        <title>Distinctive expansion of potential virulence genes in the genome of the oomycete fish pathogen Saprolegnia parasitica.</title>
        <authorList>
            <person name="Jiang R.H."/>
            <person name="de Bruijn I."/>
            <person name="Haas B.J."/>
            <person name="Belmonte R."/>
            <person name="Lobach L."/>
            <person name="Christie J."/>
            <person name="van den Ackerveken G."/>
            <person name="Bottin A."/>
            <person name="Bulone V."/>
            <person name="Diaz-Moreno S.M."/>
            <person name="Dumas B."/>
            <person name="Fan L."/>
            <person name="Gaulin E."/>
            <person name="Govers F."/>
            <person name="Grenville-Briggs L.J."/>
            <person name="Horner N.R."/>
            <person name="Levin J.Z."/>
            <person name="Mammella M."/>
            <person name="Meijer H.J."/>
            <person name="Morris P."/>
            <person name="Nusbaum C."/>
            <person name="Oome S."/>
            <person name="Phillips A.J."/>
            <person name="van Rooyen D."/>
            <person name="Rzeszutek E."/>
            <person name="Saraiva M."/>
            <person name="Secombes C.J."/>
            <person name="Seidl M.F."/>
            <person name="Snel B."/>
            <person name="Stassen J.H."/>
            <person name="Sykes S."/>
            <person name="Tripathy S."/>
            <person name="van den Berg H."/>
            <person name="Vega-Arreguin J.C."/>
            <person name="Wawra S."/>
            <person name="Young S.K."/>
            <person name="Zeng Q."/>
            <person name="Dieguez-Uribeondo J."/>
            <person name="Russ C."/>
            <person name="Tyler B.M."/>
            <person name="van West P."/>
        </authorList>
    </citation>
    <scope>NUCLEOTIDE SEQUENCE [LARGE SCALE GENOMIC DNA]</scope>
    <source>
        <strain evidence="1 2">CBS 223.65</strain>
    </source>
</reference>
<dbReference type="KEGG" id="spar:SPRG_17235"/>
<organism evidence="1 2">
    <name type="scientific">Saprolegnia parasitica (strain CBS 223.65)</name>
    <dbReference type="NCBI Taxonomy" id="695850"/>
    <lineage>
        <taxon>Eukaryota</taxon>
        <taxon>Sar</taxon>
        <taxon>Stramenopiles</taxon>
        <taxon>Oomycota</taxon>
        <taxon>Saprolegniomycetes</taxon>
        <taxon>Saprolegniales</taxon>
        <taxon>Saprolegniaceae</taxon>
        <taxon>Saprolegnia</taxon>
    </lineage>
</organism>
<protein>
    <submittedName>
        <fullName evidence="1">Uncharacterized protein</fullName>
    </submittedName>
</protein>
<dbReference type="RefSeq" id="XP_012212000.1">
    <property type="nucleotide sequence ID" value="XM_012356610.1"/>
</dbReference>
<keyword evidence="2" id="KW-1185">Reference proteome</keyword>
<dbReference type="OMA" id="NEMQCEL"/>
<dbReference type="EMBL" id="KK583710">
    <property type="protein sequence ID" value="KDO17293.1"/>
    <property type="molecule type" value="Genomic_DNA"/>
</dbReference>
<dbReference type="Proteomes" id="UP000030745">
    <property type="component" value="Unassembled WGS sequence"/>
</dbReference>
<name>A0A067BGN0_SAPPC</name>
<feature type="non-terminal residue" evidence="1">
    <location>
        <position position="223"/>
    </location>
</feature>
<dbReference type="GeneID" id="24138790"/>
<evidence type="ECO:0000313" key="1">
    <source>
        <dbReference type="EMBL" id="KDO17293.1"/>
    </source>
</evidence>
<proteinExistence type="predicted"/>